<dbReference type="PROSITE" id="PS51274">
    <property type="entry name" value="GATASE_COBBQ"/>
    <property type="match status" value="1"/>
</dbReference>
<dbReference type="SUPFAM" id="SSF52317">
    <property type="entry name" value="Class I glutamine amidotransferase-like"/>
    <property type="match status" value="1"/>
</dbReference>
<dbReference type="InterPro" id="IPR011698">
    <property type="entry name" value="GATase_3"/>
</dbReference>
<dbReference type="InterPro" id="IPR029062">
    <property type="entry name" value="Class_I_gatase-like"/>
</dbReference>
<dbReference type="Gene3D" id="3.40.50.880">
    <property type="match status" value="1"/>
</dbReference>
<dbReference type="CDD" id="cd01750">
    <property type="entry name" value="GATase1_CobQ"/>
    <property type="match status" value="1"/>
</dbReference>
<keyword evidence="1" id="KW-0315">Glutamine amidotransferase</keyword>
<dbReference type="GO" id="GO:0003824">
    <property type="term" value="F:catalytic activity"/>
    <property type="evidence" value="ECO:0007669"/>
    <property type="project" value="InterPro"/>
</dbReference>
<protein>
    <submittedName>
        <fullName evidence="3">Cobyric acid synthase CobQ</fullName>
    </submittedName>
</protein>
<accession>T1AXP2</accession>
<dbReference type="InterPro" id="IPR033949">
    <property type="entry name" value="CobQ_GATase1"/>
</dbReference>
<reference evidence="3" key="1">
    <citation type="submission" date="2013-08" db="EMBL/GenBank/DDBJ databases">
        <authorList>
            <person name="Mendez C."/>
            <person name="Richter M."/>
            <person name="Ferrer M."/>
            <person name="Sanchez J."/>
        </authorList>
    </citation>
    <scope>NUCLEOTIDE SEQUENCE</scope>
</reference>
<name>T1AXP2_9ZZZZ</name>
<evidence type="ECO:0000256" key="1">
    <source>
        <dbReference type="ARBA" id="ARBA00022962"/>
    </source>
</evidence>
<reference evidence="3" key="2">
    <citation type="journal article" date="2014" name="ISME J.">
        <title>Microbial stratification in low pH oxic and suboxic macroscopic growths along an acid mine drainage.</title>
        <authorList>
            <person name="Mendez-Garcia C."/>
            <person name="Mesa V."/>
            <person name="Sprenger R.R."/>
            <person name="Richter M."/>
            <person name="Diez M.S."/>
            <person name="Solano J."/>
            <person name="Bargiela R."/>
            <person name="Golyshina O.V."/>
            <person name="Manteca A."/>
            <person name="Ramos J.L."/>
            <person name="Gallego J.R."/>
            <person name="Llorente I."/>
            <person name="Martins Dos Santos V.A."/>
            <person name="Jensen O.N."/>
            <person name="Pelaez A.I."/>
            <person name="Sanchez J."/>
            <person name="Ferrer M."/>
        </authorList>
    </citation>
    <scope>NUCLEOTIDE SEQUENCE</scope>
</reference>
<feature type="domain" description="CobB/CobQ-like glutamine amidotransferase" evidence="2">
    <location>
        <begin position="24"/>
        <end position="158"/>
    </location>
</feature>
<gene>
    <name evidence="3" type="ORF">B1B_13053</name>
</gene>
<dbReference type="GO" id="GO:0009236">
    <property type="term" value="P:cobalamin biosynthetic process"/>
    <property type="evidence" value="ECO:0007669"/>
    <property type="project" value="InterPro"/>
</dbReference>
<dbReference type="AlphaFoldDB" id="T1AXP2"/>
<evidence type="ECO:0000313" key="3">
    <source>
        <dbReference type="EMBL" id="EQD45444.1"/>
    </source>
</evidence>
<sequence>GYTRVGAARNIAGEADIKRQEVLEVAIVAFPHIANFTDFYPLSIEPYVSLKIAASPPQLLGADLIVLPGSKATASDLEWLRDRGMDKAIRQAVIDRGVVVLGICAGYQMLGHTIFDEVESRLGEIKGLGLLDVHTVFEKDKVVRQVKGRVQADERVKGWGR</sequence>
<dbReference type="PANTHER" id="PTHR21343">
    <property type="entry name" value="DETHIOBIOTIN SYNTHETASE"/>
    <property type="match status" value="1"/>
</dbReference>
<dbReference type="PANTHER" id="PTHR21343:SF1">
    <property type="entry name" value="COBYRIC ACID SYNTHASE"/>
    <property type="match status" value="1"/>
</dbReference>
<dbReference type="EMBL" id="AUZY01008585">
    <property type="protein sequence ID" value="EQD45444.1"/>
    <property type="molecule type" value="Genomic_DNA"/>
</dbReference>
<dbReference type="PROSITE" id="PS51273">
    <property type="entry name" value="GATASE_TYPE_1"/>
    <property type="match status" value="1"/>
</dbReference>
<feature type="non-terminal residue" evidence="3">
    <location>
        <position position="1"/>
    </location>
</feature>
<dbReference type="Pfam" id="PF07685">
    <property type="entry name" value="GATase_3"/>
    <property type="match status" value="1"/>
</dbReference>
<proteinExistence type="predicted"/>
<comment type="caution">
    <text evidence="3">The sequence shown here is derived from an EMBL/GenBank/DDBJ whole genome shotgun (WGS) entry which is preliminary data.</text>
</comment>
<organism evidence="3">
    <name type="scientific">mine drainage metagenome</name>
    <dbReference type="NCBI Taxonomy" id="410659"/>
    <lineage>
        <taxon>unclassified sequences</taxon>
        <taxon>metagenomes</taxon>
        <taxon>ecological metagenomes</taxon>
    </lineage>
</organism>
<evidence type="ECO:0000259" key="2">
    <source>
        <dbReference type="Pfam" id="PF07685"/>
    </source>
</evidence>